<keyword evidence="1" id="KW-0732">Signal</keyword>
<proteinExistence type="predicted"/>
<evidence type="ECO:0000313" key="3">
    <source>
        <dbReference type="Proteomes" id="UP000267517"/>
    </source>
</evidence>
<evidence type="ECO:0000256" key="1">
    <source>
        <dbReference type="SAM" id="SignalP"/>
    </source>
</evidence>
<dbReference type="EMBL" id="AP018049">
    <property type="protein sequence ID" value="BBA28671.1"/>
    <property type="molecule type" value="Genomic_DNA"/>
</dbReference>
<name>A0A250KGB6_9BACT</name>
<dbReference type="OrthoDB" id="1069633at2"/>
<gene>
    <name evidence="2" type="ORF">PMEL1_00575</name>
</gene>
<dbReference type="Proteomes" id="UP000267517">
    <property type="component" value="Chromosome I"/>
</dbReference>
<protein>
    <submittedName>
        <fullName evidence="2">Uncharacterized protein</fullName>
    </submittedName>
</protein>
<dbReference type="AlphaFoldDB" id="A0A250KGB6"/>
<feature type="chain" id="PRO_5012015702" evidence="1">
    <location>
        <begin position="20"/>
        <end position="164"/>
    </location>
</feature>
<reference evidence="2 3" key="1">
    <citation type="submission" date="2017-05" db="EMBL/GenBank/DDBJ databases">
        <title>whole genome sequence of Prevotella melaninogenica GAI 07411.</title>
        <authorList>
            <person name="Kondo Y."/>
            <person name="Hoshino T."/>
        </authorList>
    </citation>
    <scope>NUCLEOTIDE SEQUENCE [LARGE SCALE GENOMIC DNA]</scope>
    <source>
        <strain evidence="2 3">GAI 07411</strain>
    </source>
</reference>
<feature type="signal peptide" evidence="1">
    <location>
        <begin position="1"/>
        <end position="19"/>
    </location>
</feature>
<sequence>MKKFLFSLIMSLMCVSAFAQKEVQVKAGTIIPLRATNTVAAADVKAGDKVLFTVARDVNIDGVTAIPYGTSVSGIITLAKKSSWWGTKGRLSLNVTELVMPNGTVIPLENGMVQIQGKNRTALSVVLFTFVVWPACFICGSKAEMQAGYEIQANVAANTTLKVE</sequence>
<accession>A0A250KGB6</accession>
<dbReference type="RefSeq" id="WP_120173872.1">
    <property type="nucleotide sequence ID" value="NZ_AP018049.1"/>
</dbReference>
<organism evidence="2 3">
    <name type="scientific">Prevotella melaninogenica</name>
    <dbReference type="NCBI Taxonomy" id="28132"/>
    <lineage>
        <taxon>Bacteria</taxon>
        <taxon>Pseudomonadati</taxon>
        <taxon>Bacteroidota</taxon>
        <taxon>Bacteroidia</taxon>
        <taxon>Bacteroidales</taxon>
        <taxon>Prevotellaceae</taxon>
        <taxon>Prevotella</taxon>
    </lineage>
</organism>
<evidence type="ECO:0000313" key="2">
    <source>
        <dbReference type="EMBL" id="BBA28671.1"/>
    </source>
</evidence>